<name>A0ABS3CU63_9ALTE</name>
<dbReference type="EMBL" id="JAFKCS010000011">
    <property type="protein sequence ID" value="MBN7820671.1"/>
    <property type="molecule type" value="Genomic_DNA"/>
</dbReference>
<dbReference type="PANTHER" id="PTHR42794:SF1">
    <property type="entry name" value="HEMIN IMPORT ATP-BINDING PROTEIN HMUV"/>
    <property type="match status" value="1"/>
</dbReference>
<evidence type="ECO:0000256" key="3">
    <source>
        <dbReference type="ARBA" id="ARBA00022840"/>
    </source>
</evidence>
<evidence type="ECO:0000313" key="7">
    <source>
        <dbReference type="EMBL" id="MBN7820671.1"/>
    </source>
</evidence>
<feature type="domain" description="ABC transporter" evidence="6">
    <location>
        <begin position="2"/>
        <end position="228"/>
    </location>
</feature>
<dbReference type="PANTHER" id="PTHR42794">
    <property type="entry name" value="HEMIN IMPORT ATP-BINDING PROTEIN HMUV"/>
    <property type="match status" value="1"/>
</dbReference>
<dbReference type="CDD" id="cd03214">
    <property type="entry name" value="ABC_Iron-Siderophores_B12_Hemin"/>
    <property type="match status" value="1"/>
</dbReference>
<keyword evidence="1" id="KW-0813">Transport</keyword>
<dbReference type="SUPFAM" id="SSF52540">
    <property type="entry name" value="P-loop containing nucleoside triphosphate hydrolases"/>
    <property type="match status" value="1"/>
</dbReference>
<dbReference type="Proteomes" id="UP000663992">
    <property type="component" value="Unassembled WGS sequence"/>
</dbReference>
<evidence type="ECO:0000256" key="4">
    <source>
        <dbReference type="ARBA" id="ARBA00022967"/>
    </source>
</evidence>
<keyword evidence="2" id="KW-0547">Nucleotide-binding</keyword>
<keyword evidence="3 7" id="KW-0067">ATP-binding</keyword>
<dbReference type="InterPro" id="IPR003439">
    <property type="entry name" value="ABC_transporter-like_ATP-bd"/>
</dbReference>
<dbReference type="Gene3D" id="3.40.50.300">
    <property type="entry name" value="P-loop containing nucleotide triphosphate hydrolases"/>
    <property type="match status" value="1"/>
</dbReference>
<accession>A0ABS3CU63</accession>
<keyword evidence="4" id="KW-1278">Translocase</keyword>
<dbReference type="InterPro" id="IPR027417">
    <property type="entry name" value="P-loop_NTPase"/>
</dbReference>
<sequence length="247" mass="27676">MLAAKHIQLHGRLQNISLNLAAGEVVHILGPNGAGKSSLLSVLAGLLTPNSGDVQLKGKKLQDYSLVELAHCRTLMEQQLHSAFALSVQESLSFYSQRPKIPPELEHALEITDFLSRPLNHLSGGERRRVQLCRSLMQIWTAIEQGNALILLDEPVQGLDFAHQHKLCQLINLLATHGNMVVVSHHQLNLAQMYAHRVWLMSSQQLVADGLTADVLQQETLERVFQCRVRIAFDSEQNKLIQTYLDY</sequence>
<dbReference type="InterPro" id="IPR017871">
    <property type="entry name" value="ABC_transporter-like_CS"/>
</dbReference>
<keyword evidence="8" id="KW-1185">Reference proteome</keyword>
<dbReference type="RefSeq" id="WP_206594502.1">
    <property type="nucleotide sequence ID" value="NZ_JAFKCS010000011.1"/>
</dbReference>
<protein>
    <submittedName>
        <fullName evidence="7">ATP-binding cassette domain-containing protein</fullName>
    </submittedName>
</protein>
<evidence type="ECO:0000256" key="5">
    <source>
        <dbReference type="ARBA" id="ARBA00037066"/>
    </source>
</evidence>
<dbReference type="InterPro" id="IPR003593">
    <property type="entry name" value="AAA+_ATPase"/>
</dbReference>
<dbReference type="PROSITE" id="PS00211">
    <property type="entry name" value="ABC_TRANSPORTER_1"/>
    <property type="match status" value="1"/>
</dbReference>
<comment type="caution">
    <text evidence="7">The sequence shown here is derived from an EMBL/GenBank/DDBJ whole genome shotgun (WGS) entry which is preliminary data.</text>
</comment>
<evidence type="ECO:0000259" key="6">
    <source>
        <dbReference type="PROSITE" id="PS50893"/>
    </source>
</evidence>
<organism evidence="7 8">
    <name type="scientific">Bowmanella yangjiangensis</name>
    <dbReference type="NCBI Taxonomy" id="2811230"/>
    <lineage>
        <taxon>Bacteria</taxon>
        <taxon>Pseudomonadati</taxon>
        <taxon>Pseudomonadota</taxon>
        <taxon>Gammaproteobacteria</taxon>
        <taxon>Alteromonadales</taxon>
        <taxon>Alteromonadaceae</taxon>
        <taxon>Bowmanella</taxon>
    </lineage>
</organism>
<proteinExistence type="predicted"/>
<evidence type="ECO:0000256" key="2">
    <source>
        <dbReference type="ARBA" id="ARBA00022741"/>
    </source>
</evidence>
<reference evidence="7 8" key="1">
    <citation type="submission" date="2021-03" db="EMBL/GenBank/DDBJ databases">
        <title>novel species isolated from a fishpond in China.</title>
        <authorList>
            <person name="Lu H."/>
            <person name="Cai Z."/>
        </authorList>
    </citation>
    <scope>NUCLEOTIDE SEQUENCE [LARGE SCALE GENOMIC DNA]</scope>
    <source>
        <strain evidence="7 8">Y57</strain>
    </source>
</reference>
<dbReference type="PROSITE" id="PS50893">
    <property type="entry name" value="ABC_TRANSPORTER_2"/>
    <property type="match status" value="1"/>
</dbReference>
<comment type="function">
    <text evidence="5">Part of the ABC transporter complex HmuTUV involved in hemin import. Responsible for energy coupling to the transport system.</text>
</comment>
<gene>
    <name evidence="7" type="ORF">J0A65_12400</name>
</gene>
<dbReference type="Pfam" id="PF00005">
    <property type="entry name" value="ABC_tran"/>
    <property type="match status" value="1"/>
</dbReference>
<dbReference type="SMART" id="SM00382">
    <property type="entry name" value="AAA"/>
    <property type="match status" value="1"/>
</dbReference>
<dbReference type="GO" id="GO:0005524">
    <property type="term" value="F:ATP binding"/>
    <property type="evidence" value="ECO:0007669"/>
    <property type="project" value="UniProtKB-KW"/>
</dbReference>
<evidence type="ECO:0000256" key="1">
    <source>
        <dbReference type="ARBA" id="ARBA00022448"/>
    </source>
</evidence>
<evidence type="ECO:0000313" key="8">
    <source>
        <dbReference type="Proteomes" id="UP000663992"/>
    </source>
</evidence>